<dbReference type="PANTHER" id="PTHR43031">
    <property type="entry name" value="FAD-DEPENDENT OXIDOREDUCTASE"/>
    <property type="match status" value="1"/>
</dbReference>
<dbReference type="KEGG" id="rhy:RD110_08345"/>
<dbReference type="InterPro" id="IPR001763">
    <property type="entry name" value="Rhodanese-like_dom"/>
</dbReference>
<feature type="domain" description="Rhodanese" evidence="1">
    <location>
        <begin position="45"/>
        <end position="135"/>
    </location>
</feature>
<name>A0A1P8JU06_9BURK</name>
<dbReference type="Gene3D" id="3.40.250.10">
    <property type="entry name" value="Rhodanese-like domain"/>
    <property type="match status" value="1"/>
</dbReference>
<dbReference type="GO" id="GO:0016740">
    <property type="term" value="F:transferase activity"/>
    <property type="evidence" value="ECO:0007669"/>
    <property type="project" value="UniProtKB-KW"/>
</dbReference>
<gene>
    <name evidence="2" type="ORF">RD110_08345</name>
</gene>
<dbReference type="InterPro" id="IPR050229">
    <property type="entry name" value="GlpE_sulfurtransferase"/>
</dbReference>
<dbReference type="EMBL" id="CP019236">
    <property type="protein sequence ID" value="APW37208.1"/>
    <property type="molecule type" value="Genomic_DNA"/>
</dbReference>
<dbReference type="PROSITE" id="PS50206">
    <property type="entry name" value="RHODANESE_3"/>
    <property type="match status" value="1"/>
</dbReference>
<dbReference type="SUPFAM" id="SSF52821">
    <property type="entry name" value="Rhodanese/Cell cycle control phosphatase"/>
    <property type="match status" value="1"/>
</dbReference>
<reference evidence="2 3" key="1">
    <citation type="submission" date="2017-01" db="EMBL/GenBank/DDBJ databases">
        <authorList>
            <person name="Mah S.A."/>
            <person name="Swanson W.J."/>
            <person name="Moy G.W."/>
            <person name="Vacquier V.D."/>
        </authorList>
    </citation>
    <scope>NUCLEOTIDE SEQUENCE [LARGE SCALE GENOMIC DNA]</scope>
    <source>
        <strain evidence="2 3">DCY110</strain>
    </source>
</reference>
<keyword evidence="2" id="KW-0808">Transferase</keyword>
<proteinExistence type="predicted"/>
<sequence>MKFLLDNWMLMSVALASGGLLLWPTVSGAAGSGALSANDAVQLINRQKAVVIDVGEAEEFAAGHIGGAKNIPVGQLEEKLGAAVKNKSLPLVLVCPTGARAKRAVAIAKKLGYEQAASLGGGLKAWKEANLPLEKA</sequence>
<evidence type="ECO:0000313" key="3">
    <source>
        <dbReference type="Proteomes" id="UP000186609"/>
    </source>
</evidence>
<keyword evidence="3" id="KW-1185">Reference proteome</keyword>
<dbReference type="OrthoDB" id="1445766at2"/>
<dbReference type="STRING" id="1842727.RD110_08345"/>
<dbReference type="RefSeq" id="WP_076198479.1">
    <property type="nucleotide sequence ID" value="NZ_CP019236.1"/>
</dbReference>
<dbReference type="Proteomes" id="UP000186609">
    <property type="component" value="Chromosome"/>
</dbReference>
<dbReference type="CDD" id="cd00158">
    <property type="entry name" value="RHOD"/>
    <property type="match status" value="1"/>
</dbReference>
<protein>
    <submittedName>
        <fullName evidence="2">Sulfurtransferase</fullName>
    </submittedName>
</protein>
<evidence type="ECO:0000313" key="2">
    <source>
        <dbReference type="EMBL" id="APW37208.1"/>
    </source>
</evidence>
<dbReference type="InterPro" id="IPR036873">
    <property type="entry name" value="Rhodanese-like_dom_sf"/>
</dbReference>
<evidence type="ECO:0000259" key="1">
    <source>
        <dbReference type="PROSITE" id="PS50206"/>
    </source>
</evidence>
<dbReference type="Pfam" id="PF00581">
    <property type="entry name" value="Rhodanese"/>
    <property type="match status" value="1"/>
</dbReference>
<dbReference type="AlphaFoldDB" id="A0A1P8JU06"/>
<dbReference type="SMART" id="SM00450">
    <property type="entry name" value="RHOD"/>
    <property type="match status" value="1"/>
</dbReference>
<organism evidence="2 3">
    <name type="scientific">Rhodoferax koreensis</name>
    <dbReference type="NCBI Taxonomy" id="1842727"/>
    <lineage>
        <taxon>Bacteria</taxon>
        <taxon>Pseudomonadati</taxon>
        <taxon>Pseudomonadota</taxon>
        <taxon>Betaproteobacteria</taxon>
        <taxon>Burkholderiales</taxon>
        <taxon>Comamonadaceae</taxon>
        <taxon>Rhodoferax</taxon>
    </lineage>
</organism>
<accession>A0A1P8JU06</accession>
<dbReference type="PANTHER" id="PTHR43031:SF18">
    <property type="entry name" value="RHODANESE-RELATED SULFURTRANSFERASES"/>
    <property type="match status" value="1"/>
</dbReference>